<sequence>MESISTRYPRTICLIMFLLVAFNLLTTISAGKDDSELIFTKMNSSNSRKLLRVRPWTSNIPSPRGNPSNHFYVSPPPYEV</sequence>
<keyword evidence="2" id="KW-0732">Signal</keyword>
<feature type="region of interest" description="Disordered" evidence="1">
    <location>
        <begin position="61"/>
        <end position="80"/>
    </location>
</feature>
<evidence type="ECO:0000256" key="2">
    <source>
        <dbReference type="SAM" id="SignalP"/>
    </source>
</evidence>
<evidence type="ECO:0008006" key="5">
    <source>
        <dbReference type="Google" id="ProtNLM"/>
    </source>
</evidence>
<evidence type="ECO:0000256" key="1">
    <source>
        <dbReference type="SAM" id="MobiDB-lite"/>
    </source>
</evidence>
<protein>
    <recommendedName>
        <fullName evidence="5">Transmembrane protein</fullName>
    </recommendedName>
</protein>
<reference evidence="3" key="1">
    <citation type="submission" date="2022-03" db="EMBL/GenBank/DDBJ databases">
        <title>A functionally conserved STORR gene fusion in Papaver species that diverged 16.8 million years ago.</title>
        <authorList>
            <person name="Catania T."/>
        </authorList>
    </citation>
    <scope>NUCLEOTIDE SEQUENCE</scope>
    <source>
        <strain evidence="3">S-191538</strain>
    </source>
</reference>
<keyword evidence="4" id="KW-1185">Reference proteome</keyword>
<gene>
    <name evidence="3" type="ORF">MKW94_003674</name>
</gene>
<accession>A0AA42AXK3</accession>
<comment type="caution">
    <text evidence="3">The sequence shown here is derived from an EMBL/GenBank/DDBJ whole genome shotgun (WGS) entry which is preliminary data.</text>
</comment>
<proteinExistence type="predicted"/>
<evidence type="ECO:0000313" key="4">
    <source>
        <dbReference type="Proteomes" id="UP001177140"/>
    </source>
</evidence>
<dbReference type="Proteomes" id="UP001177140">
    <property type="component" value="Unassembled WGS sequence"/>
</dbReference>
<dbReference type="EMBL" id="JAJJMA010249735">
    <property type="protein sequence ID" value="MCL7043709.1"/>
    <property type="molecule type" value="Genomic_DNA"/>
</dbReference>
<evidence type="ECO:0000313" key="3">
    <source>
        <dbReference type="EMBL" id="MCL7043709.1"/>
    </source>
</evidence>
<feature type="signal peptide" evidence="2">
    <location>
        <begin position="1"/>
        <end position="30"/>
    </location>
</feature>
<dbReference type="AlphaFoldDB" id="A0AA42AXK3"/>
<name>A0AA42AXK3_PAPNU</name>
<feature type="compositionally biased region" description="Polar residues" evidence="1">
    <location>
        <begin position="61"/>
        <end position="71"/>
    </location>
</feature>
<organism evidence="3 4">
    <name type="scientific">Papaver nudicaule</name>
    <name type="common">Iceland poppy</name>
    <dbReference type="NCBI Taxonomy" id="74823"/>
    <lineage>
        <taxon>Eukaryota</taxon>
        <taxon>Viridiplantae</taxon>
        <taxon>Streptophyta</taxon>
        <taxon>Embryophyta</taxon>
        <taxon>Tracheophyta</taxon>
        <taxon>Spermatophyta</taxon>
        <taxon>Magnoliopsida</taxon>
        <taxon>Ranunculales</taxon>
        <taxon>Papaveraceae</taxon>
        <taxon>Papaveroideae</taxon>
        <taxon>Papaver</taxon>
    </lineage>
</organism>
<feature type="chain" id="PRO_5041242243" description="Transmembrane protein" evidence="2">
    <location>
        <begin position="31"/>
        <end position="80"/>
    </location>
</feature>